<evidence type="ECO:0000313" key="2">
    <source>
        <dbReference type="EMBL" id="CAG8579972.1"/>
    </source>
</evidence>
<dbReference type="AlphaFoldDB" id="A0A9N9BSY8"/>
<sequence length="202" mass="22501">MKSATTTTTYTTSRKDSIPRLILNTSYPNVTTTTKSQAMATTSITLTSSPVTTTGSFYLPSTPQKQSKKSRIIQKHLRKPPAFDTYLRATEPVNVNGYYSPSKRSSSLSSSCSSTSSEDNSRYPNFTSEEMMYAKKAVSNQPRSRRSSSITKFVRFADFNDGSSITDSSSGSNSADDWDPLETDEEEEEEFFFMTPRYPAPQ</sequence>
<gene>
    <name evidence="2" type="ORF">AMORRO_LOCUS6864</name>
</gene>
<proteinExistence type="predicted"/>
<feature type="compositionally biased region" description="Acidic residues" evidence="1">
    <location>
        <begin position="176"/>
        <end position="191"/>
    </location>
</feature>
<dbReference type="OrthoDB" id="2408748at2759"/>
<feature type="compositionally biased region" description="Low complexity" evidence="1">
    <location>
        <begin position="100"/>
        <end position="118"/>
    </location>
</feature>
<name>A0A9N9BSY8_9GLOM</name>
<protein>
    <submittedName>
        <fullName evidence="2">5023_t:CDS:1</fullName>
    </submittedName>
</protein>
<comment type="caution">
    <text evidence="2">The sequence shown here is derived from an EMBL/GenBank/DDBJ whole genome shotgun (WGS) entry which is preliminary data.</text>
</comment>
<dbReference type="EMBL" id="CAJVPV010004833">
    <property type="protein sequence ID" value="CAG8579972.1"/>
    <property type="molecule type" value="Genomic_DNA"/>
</dbReference>
<evidence type="ECO:0000256" key="1">
    <source>
        <dbReference type="SAM" id="MobiDB-lite"/>
    </source>
</evidence>
<feature type="region of interest" description="Disordered" evidence="1">
    <location>
        <begin position="94"/>
        <end position="128"/>
    </location>
</feature>
<organism evidence="2 3">
    <name type="scientific">Acaulospora morrowiae</name>
    <dbReference type="NCBI Taxonomy" id="94023"/>
    <lineage>
        <taxon>Eukaryota</taxon>
        <taxon>Fungi</taxon>
        <taxon>Fungi incertae sedis</taxon>
        <taxon>Mucoromycota</taxon>
        <taxon>Glomeromycotina</taxon>
        <taxon>Glomeromycetes</taxon>
        <taxon>Diversisporales</taxon>
        <taxon>Acaulosporaceae</taxon>
        <taxon>Acaulospora</taxon>
    </lineage>
</organism>
<evidence type="ECO:0000313" key="3">
    <source>
        <dbReference type="Proteomes" id="UP000789342"/>
    </source>
</evidence>
<feature type="region of interest" description="Disordered" evidence="1">
    <location>
        <begin position="160"/>
        <end position="202"/>
    </location>
</feature>
<reference evidence="2" key="1">
    <citation type="submission" date="2021-06" db="EMBL/GenBank/DDBJ databases">
        <authorList>
            <person name="Kallberg Y."/>
            <person name="Tangrot J."/>
            <person name="Rosling A."/>
        </authorList>
    </citation>
    <scope>NUCLEOTIDE SEQUENCE</scope>
    <source>
        <strain evidence="2">CL551</strain>
    </source>
</reference>
<keyword evidence="3" id="KW-1185">Reference proteome</keyword>
<dbReference type="Proteomes" id="UP000789342">
    <property type="component" value="Unassembled WGS sequence"/>
</dbReference>
<accession>A0A9N9BSY8</accession>
<feature type="compositionally biased region" description="Low complexity" evidence="1">
    <location>
        <begin position="161"/>
        <end position="175"/>
    </location>
</feature>